<dbReference type="SMART" id="SM00454">
    <property type="entry name" value="SAM"/>
    <property type="match status" value="1"/>
</dbReference>
<name>A0A1E4SMS8_9ASCO</name>
<dbReference type="AlphaFoldDB" id="A0A1E4SMS8"/>
<dbReference type="InterPro" id="IPR050897">
    <property type="entry name" value="SMAUG/VTS1_RNA-bind"/>
</dbReference>
<proteinExistence type="predicted"/>
<dbReference type="RefSeq" id="XP_020065945.1">
    <property type="nucleotide sequence ID" value="XM_020211487.1"/>
</dbReference>
<feature type="domain" description="SAM" evidence="5">
    <location>
        <begin position="542"/>
        <end position="600"/>
    </location>
</feature>
<dbReference type="SUPFAM" id="SSF47769">
    <property type="entry name" value="SAM/Pointed domain"/>
    <property type="match status" value="1"/>
</dbReference>
<evidence type="ECO:0000259" key="5">
    <source>
        <dbReference type="PROSITE" id="PS50105"/>
    </source>
</evidence>
<keyword evidence="2" id="KW-0963">Cytoplasm</keyword>
<organism evidence="6 7">
    <name type="scientific">Suhomyces tanzawaensis NRRL Y-17324</name>
    <dbReference type="NCBI Taxonomy" id="984487"/>
    <lineage>
        <taxon>Eukaryota</taxon>
        <taxon>Fungi</taxon>
        <taxon>Dikarya</taxon>
        <taxon>Ascomycota</taxon>
        <taxon>Saccharomycotina</taxon>
        <taxon>Pichiomycetes</taxon>
        <taxon>Debaryomycetaceae</taxon>
        <taxon>Suhomyces</taxon>
    </lineage>
</organism>
<evidence type="ECO:0000256" key="4">
    <source>
        <dbReference type="SAM" id="MobiDB-lite"/>
    </source>
</evidence>
<dbReference type="InterPro" id="IPR013761">
    <property type="entry name" value="SAM/pointed_sf"/>
</dbReference>
<feature type="region of interest" description="Disordered" evidence="4">
    <location>
        <begin position="75"/>
        <end position="101"/>
    </location>
</feature>
<dbReference type="GO" id="GO:0000932">
    <property type="term" value="C:P-body"/>
    <property type="evidence" value="ECO:0007669"/>
    <property type="project" value="TreeGrafter"/>
</dbReference>
<feature type="compositionally biased region" description="Low complexity" evidence="4">
    <location>
        <begin position="332"/>
        <end position="353"/>
    </location>
</feature>
<feature type="compositionally biased region" description="Low complexity" evidence="4">
    <location>
        <begin position="78"/>
        <end position="101"/>
    </location>
</feature>
<dbReference type="PANTHER" id="PTHR12515">
    <property type="entry name" value="STERILE ALPHA MOTIF DOMAIN CONTAINING PROTEIN 4-RELATED"/>
    <property type="match status" value="1"/>
</dbReference>
<feature type="region of interest" description="Disordered" evidence="4">
    <location>
        <begin position="332"/>
        <end position="362"/>
    </location>
</feature>
<dbReference type="PROSITE" id="PS50105">
    <property type="entry name" value="SAM_DOMAIN"/>
    <property type="match status" value="1"/>
</dbReference>
<keyword evidence="7" id="KW-1185">Reference proteome</keyword>
<accession>A0A1E4SMS8</accession>
<dbReference type="GeneID" id="30985623"/>
<dbReference type="Proteomes" id="UP000094285">
    <property type="component" value="Unassembled WGS sequence"/>
</dbReference>
<dbReference type="OrthoDB" id="2155283at2759"/>
<comment type="subcellular location">
    <subcellularLocation>
        <location evidence="1">Cytoplasm</location>
    </subcellularLocation>
</comment>
<feature type="region of interest" description="Disordered" evidence="4">
    <location>
        <begin position="1"/>
        <end position="33"/>
    </location>
</feature>
<feature type="compositionally biased region" description="Low complexity" evidence="4">
    <location>
        <begin position="392"/>
        <end position="419"/>
    </location>
</feature>
<feature type="region of interest" description="Disordered" evidence="4">
    <location>
        <begin position="457"/>
        <end position="531"/>
    </location>
</feature>
<reference evidence="7" key="1">
    <citation type="submission" date="2016-05" db="EMBL/GenBank/DDBJ databases">
        <title>Comparative genomics of biotechnologically important yeasts.</title>
        <authorList>
            <consortium name="DOE Joint Genome Institute"/>
            <person name="Riley R."/>
            <person name="Haridas S."/>
            <person name="Wolfe K.H."/>
            <person name="Lopes M.R."/>
            <person name="Hittinger C.T."/>
            <person name="Goker M."/>
            <person name="Salamov A."/>
            <person name="Wisecaver J."/>
            <person name="Long T.M."/>
            <person name="Aerts A.L."/>
            <person name="Barry K."/>
            <person name="Choi C."/>
            <person name="Clum A."/>
            <person name="Coughlan A.Y."/>
            <person name="Deshpande S."/>
            <person name="Douglass A.P."/>
            <person name="Hanson S.J."/>
            <person name="Klenk H.-P."/>
            <person name="Labutti K."/>
            <person name="Lapidus A."/>
            <person name="Lindquist E."/>
            <person name="Lipzen A."/>
            <person name="Meier-Kolthoff J.P."/>
            <person name="Ohm R.A."/>
            <person name="Otillar R.P."/>
            <person name="Pangilinan J."/>
            <person name="Peng Y."/>
            <person name="Rokas A."/>
            <person name="Rosa C.A."/>
            <person name="Scheuner C."/>
            <person name="Sibirny A.A."/>
            <person name="Slot J.C."/>
            <person name="Stielow J.B."/>
            <person name="Sun H."/>
            <person name="Kurtzman C.P."/>
            <person name="Blackwell M."/>
            <person name="Grigoriev I.V."/>
            <person name="Jeffries T.W."/>
        </authorList>
    </citation>
    <scope>NUCLEOTIDE SEQUENCE [LARGE SCALE GENOMIC DNA]</scope>
    <source>
        <strain evidence="7">NRRL Y-17324</strain>
    </source>
</reference>
<dbReference type="GO" id="GO:0000289">
    <property type="term" value="P:nuclear-transcribed mRNA poly(A) tail shortening"/>
    <property type="evidence" value="ECO:0007669"/>
    <property type="project" value="TreeGrafter"/>
</dbReference>
<dbReference type="Pfam" id="PF07647">
    <property type="entry name" value="SAM_2"/>
    <property type="match status" value="1"/>
</dbReference>
<dbReference type="GO" id="GO:0003729">
    <property type="term" value="F:mRNA binding"/>
    <property type="evidence" value="ECO:0007669"/>
    <property type="project" value="TreeGrafter"/>
</dbReference>
<dbReference type="Gene3D" id="1.10.150.50">
    <property type="entry name" value="Transcription Factor, Ets-1"/>
    <property type="match status" value="1"/>
</dbReference>
<keyword evidence="3" id="KW-0694">RNA-binding</keyword>
<evidence type="ECO:0000313" key="6">
    <source>
        <dbReference type="EMBL" id="ODV80823.1"/>
    </source>
</evidence>
<evidence type="ECO:0000256" key="1">
    <source>
        <dbReference type="ARBA" id="ARBA00004496"/>
    </source>
</evidence>
<feature type="compositionally biased region" description="Low complexity" evidence="4">
    <location>
        <begin position="516"/>
        <end position="530"/>
    </location>
</feature>
<gene>
    <name evidence="6" type="ORF">CANTADRAFT_88730</name>
</gene>
<dbReference type="EMBL" id="KV453910">
    <property type="protein sequence ID" value="ODV80823.1"/>
    <property type="molecule type" value="Genomic_DNA"/>
</dbReference>
<evidence type="ECO:0000256" key="2">
    <source>
        <dbReference type="ARBA" id="ARBA00022490"/>
    </source>
</evidence>
<dbReference type="InterPro" id="IPR001660">
    <property type="entry name" value="SAM"/>
</dbReference>
<feature type="region of interest" description="Disordered" evidence="4">
    <location>
        <begin position="379"/>
        <end position="423"/>
    </location>
</feature>
<evidence type="ECO:0000256" key="3">
    <source>
        <dbReference type="ARBA" id="ARBA00022884"/>
    </source>
</evidence>
<dbReference type="PANTHER" id="PTHR12515:SF5">
    <property type="entry name" value="PROTEIN SMAUG"/>
    <property type="match status" value="1"/>
</dbReference>
<evidence type="ECO:0000313" key="7">
    <source>
        <dbReference type="Proteomes" id="UP000094285"/>
    </source>
</evidence>
<dbReference type="STRING" id="984487.A0A1E4SMS8"/>
<sequence>MDNEHTWERPIMLSPPPLEQHMQKPPAQQPEQAFPLNHGHAERQMSVGYNLQHEFETLTADLDLDLRNYAARQSVDHAPGAPNGASASSGSSGSSGFSASGNSASLLAPSASKYGFSDLLGTGGSGTPLANSLLRDNALSPIQHPVPTNNLSSLLGGTNGGGFLPPLASIPNRPQSVNDFSNYFNRQQQQEQPLLLQPQQTNFYLDLLAFTNWIENLNPQDNLTMIEYLCNNLPLDILLTFKSKLQGHLATHQAKTQSFLSPYHELYGDMENLNLSAHSEPLATASSQPQLHQPKPKLKNNFVNQHLFVDQRNPRPKSADPTVNNAVRFQQQPQSLAQAQAQPQPQQLQLQQQFERARSPTSHLYEKTSFLQQAAANPNSPLHQQLHGHHYPQNQPAQPSHQAQQASQPQQGSTQQATSDESLDLSAHTALKLGALATINSRVALDSNRKYGYGPYGNGHTYQGGRPGHFEDSINRNVNSSSVPLPRTNPKSPQSKPISGLGKKEQELGGNRENLSGINSPNSASSSNSSMPADVTNIELLNNIPAWLKLLRLHKYTDYLKDIPWKQLVEMSNEELEATGVVALGARRKLLKAFDVVKKANV</sequence>
<protein>
    <recommendedName>
        <fullName evidence="5">SAM domain-containing protein</fullName>
    </recommendedName>
</protein>
<feature type="compositionally biased region" description="Polar residues" evidence="4">
    <location>
        <begin position="475"/>
        <end position="497"/>
    </location>
</feature>